<proteinExistence type="predicted"/>
<dbReference type="RefSeq" id="WP_161830977.1">
    <property type="nucleotide sequence ID" value="NZ_AP028127.1"/>
</dbReference>
<dbReference type="EMBL" id="AP028127">
    <property type="protein sequence ID" value="BEH90036.1"/>
    <property type="molecule type" value="Genomic_DNA"/>
</dbReference>
<sequence length="187" mass="22379">MSYELPEIYIVISQTGTLFSRALKVATRHPYNHVSISLDRELNAMYSFARRNIYCPWIAGFIEENPDEGMFKIKTQTRCQVYKLPLTPKQYEQLLLALDPFLKNPEQYRYNFLGLPFIWMGIPLNRRYHFVCSEFVAHLLMQVNIIRESHSGRMMRPYDFSMIEDVELIYEGYLREYTNDQEEYVVF</sequence>
<accession>A0ABN6Z939</accession>
<evidence type="ECO:0008006" key="3">
    <source>
        <dbReference type="Google" id="ProtNLM"/>
    </source>
</evidence>
<keyword evidence="2" id="KW-1185">Reference proteome</keyword>
<gene>
    <name evidence="1" type="ORF">T23_01380</name>
</gene>
<name>A0ABN6Z939_9FIRM</name>
<dbReference type="Gene3D" id="3.90.1720.10">
    <property type="entry name" value="endopeptidase domain like (from Nostoc punctiforme)"/>
    <property type="match status" value="1"/>
</dbReference>
<protein>
    <recommendedName>
        <fullName evidence="3">Permuted papain-like amidase enzyme, YaeF/YiiX, C92 family</fullName>
    </recommendedName>
</protein>
<dbReference type="SUPFAM" id="SSF54001">
    <property type="entry name" value="Cysteine proteinases"/>
    <property type="match status" value="1"/>
</dbReference>
<reference evidence="1" key="1">
    <citation type="journal article" date="2024" name="Int. J. Syst. Evol. Microbiol.">
        <title>Turicibacter faecis sp. nov., isolated from faeces of heart failure mouse model.</title>
        <authorList>
            <person name="Imamura Y."/>
            <person name="Motooka D."/>
            <person name="Nakajima Y."/>
            <person name="Ito S."/>
            <person name="Kitakaze M."/>
            <person name="Iida T."/>
            <person name="Nakamura S."/>
        </authorList>
    </citation>
    <scope>NUCLEOTIDE SEQUENCE</scope>
    <source>
        <strain evidence="1">TC023</strain>
    </source>
</reference>
<evidence type="ECO:0000313" key="2">
    <source>
        <dbReference type="Proteomes" id="UP001432099"/>
    </source>
</evidence>
<evidence type="ECO:0000313" key="1">
    <source>
        <dbReference type="EMBL" id="BEH90036.1"/>
    </source>
</evidence>
<dbReference type="Proteomes" id="UP001432099">
    <property type="component" value="Chromosome"/>
</dbReference>
<organism evidence="1 2">
    <name type="scientific">Turicibacter faecis</name>
    <dbReference type="NCBI Taxonomy" id="2963365"/>
    <lineage>
        <taxon>Bacteria</taxon>
        <taxon>Bacillati</taxon>
        <taxon>Bacillota</taxon>
        <taxon>Erysipelotrichia</taxon>
        <taxon>Erysipelotrichales</taxon>
        <taxon>Turicibacteraceae</taxon>
        <taxon>Turicibacter</taxon>
    </lineage>
</organism>
<dbReference type="InterPro" id="IPR038765">
    <property type="entry name" value="Papain-like_cys_pep_sf"/>
</dbReference>